<dbReference type="AlphaFoldDB" id="C9KKF3"/>
<feature type="region of interest" description="Disordered" evidence="1">
    <location>
        <begin position="506"/>
        <end position="554"/>
    </location>
</feature>
<evidence type="ECO:0000313" key="2">
    <source>
        <dbReference type="EMBL" id="EEX69603.1"/>
    </source>
</evidence>
<feature type="compositionally biased region" description="Basic and acidic residues" evidence="1">
    <location>
        <begin position="533"/>
        <end position="554"/>
    </location>
</feature>
<accession>C9KKF3</accession>
<organism evidence="2 3">
    <name type="scientific">Mitsuokella multacida DSM 20544</name>
    <dbReference type="NCBI Taxonomy" id="500635"/>
    <lineage>
        <taxon>Bacteria</taxon>
        <taxon>Bacillati</taxon>
        <taxon>Bacillota</taxon>
        <taxon>Negativicutes</taxon>
        <taxon>Selenomonadales</taxon>
        <taxon>Selenomonadaceae</taxon>
        <taxon>Mitsuokella</taxon>
    </lineage>
</organism>
<comment type="caution">
    <text evidence="2">The sequence shown here is derived from an EMBL/GenBank/DDBJ whole genome shotgun (WGS) entry which is preliminary data.</text>
</comment>
<sequence>MNVQAAFGADDMSALLLIWHVGISYDELMFVHAWKEGICMREIGKWRFASNNKGIVDGFNDPGIETFSADSISSMVREVIQNSVDQQVDESRPVVVDFDFFQVTQDEIPGGRQLGDIFDCCIEASQGDRVATDFFEQAKKLMKGKIDVLRISDHNTTGLAGAETNNSKTPWHQLVKGRGSSNKNINSGGSFGIGKAAPLACSYFHTIFYASKADTVDSYVGVSRLLSFKQKESGFFGKEFTTTGTGFYSASDDMNAILKPFSMGDFRRTDNGTDIYILALEKDKDLYGTIRLAVLKNFFVSIEFQKLVVHVGQETIDRNTLAQYIAQLDDKKYAELKDYYNLLIHRDDDPEDNRVIPLDAAEYGEKYGIKDGECTLLLHQGEDLNQRVLMTRKTGMTLFPQSRLGNSISYTGILLIQGDTMNQIFKMMEMPAHDKWEPGRCKVKKTFYENAYTDLKKYLRKKIIENFGAPQQDVEVAYGMDEFFADAAGDGALDVELKERKPKAKMIKRKASRRRTDREVKVKDPLEEGGLGDEPRAGDKKDDTKKKRTTTKDPAKNTYNFKFRAVKKRLIANNMVNGEYTLAFTIPISKSRIRLEVVGIAERGNYKIPVKDVQIEGNDSAVEVEKNSITFGPAKKGQTIAAHFSTGFQGPMMMEVNYYEAK</sequence>
<feature type="compositionally biased region" description="Basic and acidic residues" evidence="1">
    <location>
        <begin position="514"/>
        <end position="526"/>
    </location>
</feature>
<dbReference type="eggNOG" id="COG3727">
    <property type="taxonomic scope" value="Bacteria"/>
</dbReference>
<name>C9KKF3_9FIRM</name>
<dbReference type="PATRIC" id="fig|500635.8.peg.1040"/>
<proteinExistence type="predicted"/>
<dbReference type="HOGENOM" id="CLU_027697_0_0_9"/>
<dbReference type="STRING" id="500635.MITSMUL_03652"/>
<dbReference type="Proteomes" id="UP000003671">
    <property type="component" value="Unassembled WGS sequence"/>
</dbReference>
<reference evidence="2" key="1">
    <citation type="submission" date="2009-09" db="EMBL/GenBank/DDBJ databases">
        <authorList>
            <person name="Weinstock G."/>
            <person name="Sodergren E."/>
            <person name="Clifton S."/>
            <person name="Fulton L."/>
            <person name="Fulton B."/>
            <person name="Courtney L."/>
            <person name="Fronick C."/>
            <person name="Harrison M."/>
            <person name="Strong C."/>
            <person name="Farmer C."/>
            <person name="Delahaunty K."/>
            <person name="Markovic C."/>
            <person name="Hall O."/>
            <person name="Minx P."/>
            <person name="Tomlinson C."/>
            <person name="Mitreva M."/>
            <person name="Nelson J."/>
            <person name="Hou S."/>
            <person name="Wollam A."/>
            <person name="Pepin K.H."/>
            <person name="Johnson M."/>
            <person name="Bhonagiri V."/>
            <person name="Nash W.E."/>
            <person name="Warren W."/>
            <person name="Chinwalla A."/>
            <person name="Mardis E.R."/>
            <person name="Wilson R.K."/>
        </authorList>
    </citation>
    <scope>NUCLEOTIDE SEQUENCE [LARGE SCALE GENOMIC DNA]</scope>
    <source>
        <strain evidence="2">DSM 20544</strain>
    </source>
</reference>
<keyword evidence="3" id="KW-1185">Reference proteome</keyword>
<protein>
    <submittedName>
        <fullName evidence="2">Uncharacterized protein</fullName>
    </submittedName>
</protein>
<evidence type="ECO:0000256" key="1">
    <source>
        <dbReference type="SAM" id="MobiDB-lite"/>
    </source>
</evidence>
<dbReference type="EMBL" id="ABWK02000009">
    <property type="protein sequence ID" value="EEX69603.1"/>
    <property type="molecule type" value="Genomic_DNA"/>
</dbReference>
<gene>
    <name evidence="2" type="ORF">MITSMUL_03652</name>
</gene>
<evidence type="ECO:0000313" key="3">
    <source>
        <dbReference type="Proteomes" id="UP000003671"/>
    </source>
</evidence>